<reference evidence="1" key="2">
    <citation type="submission" date="2020-06" db="EMBL/GenBank/DDBJ databases">
        <title>Helianthus annuus Genome sequencing and assembly Release 2.</title>
        <authorList>
            <person name="Gouzy J."/>
            <person name="Langlade N."/>
            <person name="Munos S."/>
        </authorList>
    </citation>
    <scope>NUCLEOTIDE SEQUENCE</scope>
    <source>
        <tissue evidence="1">Leaves</tissue>
    </source>
</reference>
<protein>
    <submittedName>
        <fullName evidence="1">Uncharacterized protein</fullName>
    </submittedName>
</protein>
<comment type="caution">
    <text evidence="1">The sequence shown here is derived from an EMBL/GenBank/DDBJ whole genome shotgun (WGS) entry which is preliminary data.</text>
</comment>
<dbReference type="EMBL" id="MNCJ02000331">
    <property type="protein sequence ID" value="KAF5758364.1"/>
    <property type="molecule type" value="Genomic_DNA"/>
</dbReference>
<evidence type="ECO:0000313" key="1">
    <source>
        <dbReference type="EMBL" id="KAF5758364.1"/>
    </source>
</evidence>
<reference evidence="1" key="1">
    <citation type="journal article" date="2017" name="Nature">
        <title>The sunflower genome provides insights into oil metabolism, flowering and Asterid evolution.</title>
        <authorList>
            <person name="Badouin H."/>
            <person name="Gouzy J."/>
            <person name="Grassa C.J."/>
            <person name="Murat F."/>
            <person name="Staton S.E."/>
            <person name="Cottret L."/>
            <person name="Lelandais-Briere C."/>
            <person name="Owens G.L."/>
            <person name="Carrere S."/>
            <person name="Mayjonade B."/>
            <person name="Legrand L."/>
            <person name="Gill N."/>
            <person name="Kane N.C."/>
            <person name="Bowers J.E."/>
            <person name="Hubner S."/>
            <person name="Bellec A."/>
            <person name="Berard A."/>
            <person name="Berges H."/>
            <person name="Blanchet N."/>
            <person name="Boniface M.C."/>
            <person name="Brunel D."/>
            <person name="Catrice O."/>
            <person name="Chaidir N."/>
            <person name="Claudel C."/>
            <person name="Donnadieu C."/>
            <person name="Faraut T."/>
            <person name="Fievet G."/>
            <person name="Helmstetter N."/>
            <person name="King M."/>
            <person name="Knapp S.J."/>
            <person name="Lai Z."/>
            <person name="Le Paslier M.C."/>
            <person name="Lippi Y."/>
            <person name="Lorenzon L."/>
            <person name="Mandel J.R."/>
            <person name="Marage G."/>
            <person name="Marchand G."/>
            <person name="Marquand E."/>
            <person name="Bret-Mestries E."/>
            <person name="Morien E."/>
            <person name="Nambeesan S."/>
            <person name="Nguyen T."/>
            <person name="Pegot-Espagnet P."/>
            <person name="Pouilly N."/>
            <person name="Raftis F."/>
            <person name="Sallet E."/>
            <person name="Schiex T."/>
            <person name="Thomas J."/>
            <person name="Vandecasteele C."/>
            <person name="Vares D."/>
            <person name="Vear F."/>
            <person name="Vautrin S."/>
            <person name="Crespi M."/>
            <person name="Mangin B."/>
            <person name="Burke J.M."/>
            <person name="Salse J."/>
            <person name="Munos S."/>
            <person name="Vincourt P."/>
            <person name="Rieseberg L.H."/>
            <person name="Langlade N.B."/>
        </authorList>
    </citation>
    <scope>NUCLEOTIDE SEQUENCE</scope>
    <source>
        <tissue evidence="1">Leaves</tissue>
    </source>
</reference>
<dbReference type="Gramene" id="mRNA:HanXRQr2_Chr16g0728371">
    <property type="protein sequence ID" value="mRNA:HanXRQr2_Chr16g0728371"/>
    <property type="gene ID" value="HanXRQr2_Chr16g0728371"/>
</dbReference>
<keyword evidence="2" id="KW-1185">Reference proteome</keyword>
<evidence type="ECO:0000313" key="2">
    <source>
        <dbReference type="Proteomes" id="UP000215914"/>
    </source>
</evidence>
<proteinExistence type="predicted"/>
<gene>
    <name evidence="1" type="ORF">HanXRQr2_Chr16g0728371</name>
</gene>
<organism evidence="1 2">
    <name type="scientific">Helianthus annuus</name>
    <name type="common">Common sunflower</name>
    <dbReference type="NCBI Taxonomy" id="4232"/>
    <lineage>
        <taxon>Eukaryota</taxon>
        <taxon>Viridiplantae</taxon>
        <taxon>Streptophyta</taxon>
        <taxon>Embryophyta</taxon>
        <taxon>Tracheophyta</taxon>
        <taxon>Spermatophyta</taxon>
        <taxon>Magnoliopsida</taxon>
        <taxon>eudicotyledons</taxon>
        <taxon>Gunneridae</taxon>
        <taxon>Pentapetalae</taxon>
        <taxon>asterids</taxon>
        <taxon>campanulids</taxon>
        <taxon>Asterales</taxon>
        <taxon>Asteraceae</taxon>
        <taxon>Asteroideae</taxon>
        <taxon>Heliantheae alliance</taxon>
        <taxon>Heliantheae</taxon>
        <taxon>Helianthus</taxon>
    </lineage>
</organism>
<name>A0A9K3GYL5_HELAN</name>
<sequence length="42" mass="4718">MVQETMVSLKQTVFWQGSPCQQRVYLVEGGDHCGLIKEGYDG</sequence>
<accession>A0A9K3GYL5</accession>
<dbReference type="Proteomes" id="UP000215914">
    <property type="component" value="Unassembled WGS sequence"/>
</dbReference>
<dbReference type="AlphaFoldDB" id="A0A9K3GYL5"/>